<keyword evidence="1" id="KW-1133">Transmembrane helix</keyword>
<evidence type="ECO:0000256" key="1">
    <source>
        <dbReference type="SAM" id="Phobius"/>
    </source>
</evidence>
<evidence type="ECO:0000313" key="3">
    <source>
        <dbReference type="Proteomes" id="UP001215280"/>
    </source>
</evidence>
<protein>
    <submittedName>
        <fullName evidence="2">Uncharacterized protein</fullName>
    </submittedName>
</protein>
<sequence length="108" mass="12284">MESNIQTTGYVFLLGRRQAESHFRPSSGQGLTESWEIALVVILFFLLTGVLGTVIWHSRRTRRRRRIARLLDAEAATAEMRERTTPWADFSQDASLAKPQPVVLTTKI</sequence>
<dbReference type="Proteomes" id="UP001215280">
    <property type="component" value="Unassembled WGS sequence"/>
</dbReference>
<feature type="transmembrane region" description="Helical" evidence="1">
    <location>
        <begin position="37"/>
        <end position="56"/>
    </location>
</feature>
<keyword evidence="3" id="KW-1185">Reference proteome</keyword>
<keyword evidence="1" id="KW-0812">Transmembrane</keyword>
<organism evidence="2 3">
    <name type="scientific">Mycena maculata</name>
    <dbReference type="NCBI Taxonomy" id="230809"/>
    <lineage>
        <taxon>Eukaryota</taxon>
        <taxon>Fungi</taxon>
        <taxon>Dikarya</taxon>
        <taxon>Basidiomycota</taxon>
        <taxon>Agaricomycotina</taxon>
        <taxon>Agaricomycetes</taxon>
        <taxon>Agaricomycetidae</taxon>
        <taxon>Agaricales</taxon>
        <taxon>Marasmiineae</taxon>
        <taxon>Mycenaceae</taxon>
        <taxon>Mycena</taxon>
    </lineage>
</organism>
<name>A0AAD7JXZ1_9AGAR</name>
<accession>A0AAD7JXZ1</accession>
<keyword evidence="1" id="KW-0472">Membrane</keyword>
<evidence type="ECO:0000313" key="2">
    <source>
        <dbReference type="EMBL" id="KAJ7772902.1"/>
    </source>
</evidence>
<gene>
    <name evidence="2" type="ORF">DFH07DRAFT_767761</name>
</gene>
<reference evidence="2" key="1">
    <citation type="submission" date="2023-03" db="EMBL/GenBank/DDBJ databases">
        <title>Massive genome expansion in bonnet fungi (Mycena s.s.) driven by repeated elements and novel gene families across ecological guilds.</title>
        <authorList>
            <consortium name="Lawrence Berkeley National Laboratory"/>
            <person name="Harder C.B."/>
            <person name="Miyauchi S."/>
            <person name="Viragh M."/>
            <person name="Kuo A."/>
            <person name="Thoen E."/>
            <person name="Andreopoulos B."/>
            <person name="Lu D."/>
            <person name="Skrede I."/>
            <person name="Drula E."/>
            <person name="Henrissat B."/>
            <person name="Morin E."/>
            <person name="Kohler A."/>
            <person name="Barry K."/>
            <person name="LaButti K."/>
            <person name="Morin E."/>
            <person name="Salamov A."/>
            <person name="Lipzen A."/>
            <person name="Mereny Z."/>
            <person name="Hegedus B."/>
            <person name="Baldrian P."/>
            <person name="Stursova M."/>
            <person name="Weitz H."/>
            <person name="Taylor A."/>
            <person name="Grigoriev I.V."/>
            <person name="Nagy L.G."/>
            <person name="Martin F."/>
            <person name="Kauserud H."/>
        </authorList>
    </citation>
    <scope>NUCLEOTIDE SEQUENCE</scope>
    <source>
        <strain evidence="2">CBHHK188m</strain>
    </source>
</reference>
<dbReference type="EMBL" id="JARJLG010000018">
    <property type="protein sequence ID" value="KAJ7772902.1"/>
    <property type="molecule type" value="Genomic_DNA"/>
</dbReference>
<dbReference type="AlphaFoldDB" id="A0AAD7JXZ1"/>
<proteinExistence type="predicted"/>
<comment type="caution">
    <text evidence="2">The sequence shown here is derived from an EMBL/GenBank/DDBJ whole genome shotgun (WGS) entry which is preliminary data.</text>
</comment>